<dbReference type="GeneID" id="85473889"/>
<feature type="region of interest" description="Disordered" evidence="1">
    <location>
        <begin position="524"/>
        <end position="576"/>
    </location>
</feature>
<feature type="region of interest" description="Disordered" evidence="1">
    <location>
        <begin position="107"/>
        <end position="166"/>
    </location>
</feature>
<keyword evidence="3" id="KW-1185">Reference proteome</keyword>
<feature type="region of interest" description="Disordered" evidence="1">
    <location>
        <begin position="407"/>
        <end position="487"/>
    </location>
</feature>
<accession>A0AAI9ZQT4</accession>
<dbReference type="Gene3D" id="4.10.60.10">
    <property type="entry name" value="Zinc finger, CCHC-type"/>
    <property type="match status" value="1"/>
</dbReference>
<proteinExistence type="predicted"/>
<dbReference type="RefSeq" id="XP_060443920.1">
    <property type="nucleotide sequence ID" value="XM_060589027.1"/>
</dbReference>
<evidence type="ECO:0000313" key="2">
    <source>
        <dbReference type="EMBL" id="KAK1635313.1"/>
    </source>
</evidence>
<gene>
    <name evidence="2" type="ORF">BDP81DRAFT_407706</name>
</gene>
<dbReference type="EMBL" id="JAHMHQ010000013">
    <property type="protein sequence ID" value="KAK1635313.1"/>
    <property type="molecule type" value="Genomic_DNA"/>
</dbReference>
<protein>
    <submittedName>
        <fullName evidence="2">Uncharacterized protein</fullName>
    </submittedName>
</protein>
<organism evidence="2 3">
    <name type="scientific">Colletotrichum phormii</name>
    <dbReference type="NCBI Taxonomy" id="359342"/>
    <lineage>
        <taxon>Eukaryota</taxon>
        <taxon>Fungi</taxon>
        <taxon>Dikarya</taxon>
        <taxon>Ascomycota</taxon>
        <taxon>Pezizomycotina</taxon>
        <taxon>Sordariomycetes</taxon>
        <taxon>Hypocreomycetidae</taxon>
        <taxon>Glomerellales</taxon>
        <taxon>Glomerellaceae</taxon>
        <taxon>Colletotrichum</taxon>
        <taxon>Colletotrichum acutatum species complex</taxon>
    </lineage>
</organism>
<evidence type="ECO:0000313" key="3">
    <source>
        <dbReference type="Proteomes" id="UP001243989"/>
    </source>
</evidence>
<name>A0AAI9ZQT4_9PEZI</name>
<feature type="compositionally biased region" description="Polar residues" evidence="1">
    <location>
        <begin position="152"/>
        <end position="163"/>
    </location>
</feature>
<reference evidence="2" key="1">
    <citation type="submission" date="2021-06" db="EMBL/GenBank/DDBJ databases">
        <title>Comparative genomics, transcriptomics and evolutionary studies reveal genomic signatures of adaptation to plant cell wall in hemibiotrophic fungi.</title>
        <authorList>
            <consortium name="DOE Joint Genome Institute"/>
            <person name="Baroncelli R."/>
            <person name="Diaz J.F."/>
            <person name="Benocci T."/>
            <person name="Peng M."/>
            <person name="Battaglia E."/>
            <person name="Haridas S."/>
            <person name="Andreopoulos W."/>
            <person name="Labutti K."/>
            <person name="Pangilinan J."/>
            <person name="Floch G.L."/>
            <person name="Makela M.R."/>
            <person name="Henrissat B."/>
            <person name="Grigoriev I.V."/>
            <person name="Crouch J.A."/>
            <person name="De Vries R.P."/>
            <person name="Sukno S.A."/>
            <person name="Thon M.R."/>
        </authorList>
    </citation>
    <scope>NUCLEOTIDE SEQUENCE</scope>
    <source>
        <strain evidence="2">CBS 102054</strain>
    </source>
</reference>
<evidence type="ECO:0000256" key="1">
    <source>
        <dbReference type="SAM" id="MobiDB-lite"/>
    </source>
</evidence>
<feature type="compositionally biased region" description="Low complexity" evidence="1">
    <location>
        <begin position="407"/>
        <end position="417"/>
    </location>
</feature>
<sequence>MGDEQGVLDREVEEILRQAPDVLGASARLTENVGHTSGSMLEFGNKVNEWAKSFPNNCIVHVYVCLENQKSSGELAAAAERRQATERRAAAIIKETKANRARMLSTNDGSRAHQTIAPPRPSEYNPSEVGVASRLITAREAPSGTSKERLPNTASATTGSSDPSIKVEGHRDMKQALPGTVKGGLLKTVPLDSGFNRKRTASEPPVVWACPRMAQEAPLNKERKAEFETRGMEVFDYEMRFKKTAVCGSCGHKHHFLPDCPRPDATTDWLAVCPLCNNKNHNWDDCERARRLPWKQQYELMFLRRINMPPILSRKPWILWEKERIDRGIKQRQLDGMYPYTLGYVAELKTKATPHWVTYQPTQLKTQRMDIFPRDSATFRYRPEQLVNYAPLLEEDYTPTDNTSQAAAALPLPQGGPVTLPQGGPVPLNTADASMEVDSVGPVSNPAAPPLVQSENTSTVSHGEAMEGVDNTGVAPPVAATAPPPEVSDDAFAASYQAVEDLQASQASEKAFNLEALAKEIPAKPVAPTKPPIDGDGDLINYSDEEVVYDPKPLAKSPKKKAAAKAAQETPVEEEL</sequence>
<comment type="caution">
    <text evidence="2">The sequence shown here is derived from an EMBL/GenBank/DDBJ whole genome shotgun (WGS) entry which is preliminary data.</text>
</comment>
<dbReference type="Proteomes" id="UP001243989">
    <property type="component" value="Unassembled WGS sequence"/>
</dbReference>
<dbReference type="AlphaFoldDB" id="A0AAI9ZQT4"/>